<dbReference type="InParanoid" id="A0A1S3IB41"/>
<feature type="transmembrane region" description="Helical" evidence="1">
    <location>
        <begin position="135"/>
        <end position="156"/>
    </location>
</feature>
<reference evidence="3" key="1">
    <citation type="submission" date="2025-08" db="UniProtKB">
        <authorList>
            <consortium name="RefSeq"/>
        </authorList>
    </citation>
    <scope>IDENTIFICATION</scope>
    <source>
        <tissue evidence="3">Gonads</tissue>
    </source>
</reference>
<evidence type="ECO:0000256" key="1">
    <source>
        <dbReference type="SAM" id="Phobius"/>
    </source>
</evidence>
<dbReference type="KEGG" id="lak:106162607"/>
<protein>
    <submittedName>
        <fullName evidence="3">Uncharacterized protein LOC106162607</fullName>
    </submittedName>
</protein>
<keyword evidence="2" id="KW-1185">Reference proteome</keyword>
<accession>A0A1S3IB41</accession>
<keyword evidence="1" id="KW-0472">Membrane</keyword>
<feature type="transmembrane region" description="Helical" evidence="1">
    <location>
        <begin position="219"/>
        <end position="238"/>
    </location>
</feature>
<dbReference type="PANTHER" id="PTHR33802">
    <property type="entry name" value="SI:CH211-161H7.5-RELATED"/>
    <property type="match status" value="1"/>
</dbReference>
<sequence>MYMTEETPKFRHKPADIALVVLAAVAYTLCIVFNALAASPAGVSTGLYLNNTGDIADYFYLEITPAGWMFSVWGFIYTWQYLWIIYGIANIFRRTDDGYFYAVYPTMPPAMYAVFIVNNIANVVWLILWDRLLSAWALPCIALVPFTLYICLFISFRRLNDNKVTMINQGYRKDVWLTRFLTQNGMAFYATWTTIATLLNVAIVMTYDGSVAMETSCTAVLGILAVELLFWFTLDNFVLDKFTRYLFSPFIIILLALTASLVQGYDPTKTNKIFTMVLLGIASVMAITKVAFMIWRHRTRPLEN</sequence>
<feature type="transmembrane region" description="Helical" evidence="1">
    <location>
        <begin position="68"/>
        <end position="89"/>
    </location>
</feature>
<keyword evidence="1" id="KW-0812">Transmembrane</keyword>
<gene>
    <name evidence="3" type="primary">LOC106162607</name>
</gene>
<organism evidence="2 3">
    <name type="scientific">Lingula anatina</name>
    <name type="common">Brachiopod</name>
    <name type="synonym">Lingula unguis</name>
    <dbReference type="NCBI Taxonomy" id="7574"/>
    <lineage>
        <taxon>Eukaryota</taxon>
        <taxon>Metazoa</taxon>
        <taxon>Spiralia</taxon>
        <taxon>Lophotrochozoa</taxon>
        <taxon>Brachiopoda</taxon>
        <taxon>Linguliformea</taxon>
        <taxon>Lingulata</taxon>
        <taxon>Lingulida</taxon>
        <taxon>Linguloidea</taxon>
        <taxon>Lingulidae</taxon>
        <taxon>Lingula</taxon>
    </lineage>
</organism>
<feature type="transmembrane region" description="Helical" evidence="1">
    <location>
        <begin position="274"/>
        <end position="295"/>
    </location>
</feature>
<dbReference type="RefSeq" id="XP_013395388.1">
    <property type="nucleotide sequence ID" value="XM_013539934.1"/>
</dbReference>
<proteinExistence type="predicted"/>
<dbReference type="Proteomes" id="UP000085678">
    <property type="component" value="Unplaced"/>
</dbReference>
<evidence type="ECO:0000313" key="3">
    <source>
        <dbReference type="RefSeq" id="XP_013395388.1"/>
    </source>
</evidence>
<dbReference type="GeneID" id="106162607"/>
<dbReference type="AlphaFoldDB" id="A0A1S3IB41"/>
<dbReference type="PANTHER" id="PTHR33802:SF1">
    <property type="entry name" value="XK-RELATED PROTEIN"/>
    <property type="match status" value="1"/>
</dbReference>
<keyword evidence="1" id="KW-1133">Transmembrane helix</keyword>
<dbReference type="OrthoDB" id="5586934at2759"/>
<feature type="transmembrane region" description="Helical" evidence="1">
    <location>
        <begin position="110"/>
        <end position="129"/>
    </location>
</feature>
<feature type="transmembrane region" description="Helical" evidence="1">
    <location>
        <begin position="186"/>
        <end position="207"/>
    </location>
</feature>
<name>A0A1S3IB41_LINAN</name>
<evidence type="ECO:0000313" key="2">
    <source>
        <dbReference type="Proteomes" id="UP000085678"/>
    </source>
</evidence>
<feature type="transmembrane region" description="Helical" evidence="1">
    <location>
        <begin position="245"/>
        <end position="262"/>
    </location>
</feature>